<evidence type="ECO:0000259" key="2">
    <source>
        <dbReference type="Pfam" id="PF13477"/>
    </source>
</evidence>
<reference evidence="3 4" key="1">
    <citation type="submission" date="2019-03" db="EMBL/GenBank/DDBJ databases">
        <title>Complete genome sequence of Paenisporosarcina antarctica CGMCC 1.6503T.</title>
        <authorList>
            <person name="Rong J.-C."/>
            <person name="Chi N.-Y."/>
            <person name="Zhang Q.-F."/>
        </authorList>
    </citation>
    <scope>NUCLEOTIDE SEQUENCE [LARGE SCALE GENOMIC DNA]</scope>
    <source>
        <strain evidence="3 4">CGMCC 1.6503</strain>
    </source>
</reference>
<dbReference type="Proteomes" id="UP000294292">
    <property type="component" value="Chromosome"/>
</dbReference>
<dbReference type="Pfam" id="PF13477">
    <property type="entry name" value="Glyco_trans_4_2"/>
    <property type="match status" value="1"/>
</dbReference>
<feature type="domain" description="Glycosyltransferase subfamily 4-like N-terminal" evidence="2">
    <location>
        <begin position="19"/>
        <end position="147"/>
    </location>
</feature>
<dbReference type="EMBL" id="CP038015">
    <property type="protein sequence ID" value="QBP42015.1"/>
    <property type="molecule type" value="Genomic_DNA"/>
</dbReference>
<dbReference type="GO" id="GO:0016757">
    <property type="term" value="F:glycosyltransferase activity"/>
    <property type="evidence" value="ECO:0007669"/>
    <property type="project" value="InterPro"/>
</dbReference>
<dbReference type="SUPFAM" id="SSF53756">
    <property type="entry name" value="UDP-Glycosyltransferase/glycogen phosphorylase"/>
    <property type="match status" value="1"/>
</dbReference>
<evidence type="ECO:0000313" key="3">
    <source>
        <dbReference type="EMBL" id="QBP42015.1"/>
    </source>
</evidence>
<evidence type="ECO:0000313" key="4">
    <source>
        <dbReference type="Proteomes" id="UP000294292"/>
    </source>
</evidence>
<dbReference type="KEGG" id="panc:E2636_13040"/>
<protein>
    <submittedName>
        <fullName evidence="3">Glycosyltransferase family 1 protein</fullName>
    </submittedName>
</protein>
<dbReference type="InterPro" id="IPR001296">
    <property type="entry name" value="Glyco_trans_1"/>
</dbReference>
<dbReference type="AlphaFoldDB" id="A0A4V1AN97"/>
<organism evidence="3 4">
    <name type="scientific">Paenisporosarcina antarctica</name>
    <dbReference type="NCBI Taxonomy" id="417367"/>
    <lineage>
        <taxon>Bacteria</taxon>
        <taxon>Bacillati</taxon>
        <taxon>Bacillota</taxon>
        <taxon>Bacilli</taxon>
        <taxon>Bacillales</taxon>
        <taxon>Caryophanaceae</taxon>
        <taxon>Paenisporosarcina</taxon>
    </lineage>
</organism>
<dbReference type="Gene3D" id="3.40.50.2000">
    <property type="entry name" value="Glycogen Phosphorylase B"/>
    <property type="match status" value="2"/>
</dbReference>
<gene>
    <name evidence="3" type="ORF">E2636_13040</name>
</gene>
<dbReference type="PANTHER" id="PTHR12526">
    <property type="entry name" value="GLYCOSYLTRANSFERASE"/>
    <property type="match status" value="1"/>
</dbReference>
<dbReference type="OrthoDB" id="9811902at2"/>
<keyword evidence="3" id="KW-0808">Transferase</keyword>
<keyword evidence="4" id="KW-1185">Reference proteome</keyword>
<feature type="domain" description="Glycosyl transferase family 1" evidence="1">
    <location>
        <begin position="179"/>
        <end position="339"/>
    </location>
</feature>
<dbReference type="InterPro" id="IPR028098">
    <property type="entry name" value="Glyco_trans_4-like_N"/>
</dbReference>
<dbReference type="PANTHER" id="PTHR12526:SF630">
    <property type="entry name" value="GLYCOSYLTRANSFERASE"/>
    <property type="match status" value="1"/>
</dbReference>
<dbReference type="Pfam" id="PF00534">
    <property type="entry name" value="Glycos_transf_1"/>
    <property type="match status" value="1"/>
</dbReference>
<accession>A0A4V1AN97</accession>
<sequence length="362" mass="41361">MSKVLVLTNSIKGLYSFRRELIEELIIQKYEVVIAAPEDNKMSYFTQMGCSIVKTSINSRGTNPITDLKLFISYFNLVKNLKPNVVLTYTIKPNVYGGLACRLLRVFYIANITGLGTSIESRGLIQKISLFLYRTGLKKAKCIFFQNEPNKLFFNNNNIVKSKSRLVPGSGVNLTQHSFEEYPEDDRLIKFLFIGRIMKDKGIDELIEAANRVKEKYPNVQFDIVGDREEDYTQLLKELDNNKIIKYHGRQNDVHTFIKKSHATINPSYHEGMSNVLLESAATGRPVLASNIPGCRETFDEETSGFGFEAKNADSLVEAIIKFIELPYDKKKSMGFAGRRKMEKEYNRKIVINAYIDEINNL</sequence>
<name>A0A4V1AN97_9BACL</name>
<evidence type="ECO:0000259" key="1">
    <source>
        <dbReference type="Pfam" id="PF00534"/>
    </source>
</evidence>
<proteinExistence type="predicted"/>
<dbReference type="CDD" id="cd03808">
    <property type="entry name" value="GT4_CapM-like"/>
    <property type="match status" value="1"/>
</dbReference>